<gene>
    <name evidence="2" type="ORF">KF707C_8720</name>
</gene>
<dbReference type="EMBL" id="AP014862">
    <property type="protein sequence ID" value="BAU72560.1"/>
    <property type="molecule type" value="Genomic_DNA"/>
</dbReference>
<dbReference type="AlphaFoldDB" id="A0AAD1BWT9"/>
<accession>A0AAD1BWT9</accession>
<reference evidence="2 3" key="2">
    <citation type="journal article" date="2017" name="Int. J. Syst. Evol. Microbiol.">
        <title>Pseudomonas furukawaii sp. nov., a polychlorinated biphenyl-degrading bacterium isolated from biphenyl-contaminated soil in Japan.</title>
        <authorList>
            <person name="Kimura N."/>
            <person name="Watanabe T."/>
            <person name="Suenaga H."/>
            <person name="Fujihara H."/>
            <person name="Futagami T."/>
            <person name="Goto M."/>
            <person name="Hanada S."/>
            <person name="Hirose J."/>
        </authorList>
    </citation>
    <scope>NUCLEOTIDE SEQUENCE [LARGE SCALE GENOMIC DNA]</scope>
    <source>
        <strain evidence="3">DSM 10086 / NBRC 110670 / KF707</strain>
    </source>
</reference>
<evidence type="ECO:0000313" key="3">
    <source>
        <dbReference type="Proteomes" id="UP000218554"/>
    </source>
</evidence>
<reference evidence="3" key="1">
    <citation type="submission" date="2015-05" db="EMBL/GenBank/DDBJ databases">
        <title>Draft genome sequencing of a biphenyl-degrading bacterium, Pseudomonas balearica KF707 (=NBRC110670).</title>
        <authorList>
            <person name="Kimura N."/>
            <person name="Hirose J."/>
            <person name="Watanabe T."/>
            <person name="Suenaga H."/>
            <person name="Fujihara H."/>
            <person name="Noguchi M."/>
            <person name="Hashimoto M."/>
            <person name="Shimodaira J."/>
            <person name="Tsuchikane K."/>
            <person name="Hosoyama A."/>
            <person name="Yamazoe A."/>
            <person name="Fujita N."/>
            <person name="Furukawa K."/>
        </authorList>
    </citation>
    <scope>NUCLEOTIDE SEQUENCE [LARGE SCALE GENOMIC DNA]</scope>
    <source>
        <strain evidence="3">DSM 10086 / NBRC 110670 / KF707</strain>
    </source>
</reference>
<organism evidence="2 3">
    <name type="scientific">Metapseudomonas furukawaii</name>
    <name type="common">Pseudomonas furukawaii</name>
    <dbReference type="NCBI Taxonomy" id="1149133"/>
    <lineage>
        <taxon>Bacteria</taxon>
        <taxon>Pseudomonadati</taxon>
        <taxon>Pseudomonadota</taxon>
        <taxon>Gammaproteobacteria</taxon>
        <taxon>Pseudomonadales</taxon>
        <taxon>Pseudomonadaceae</taxon>
        <taxon>Metapseudomonas</taxon>
    </lineage>
</organism>
<dbReference type="Proteomes" id="UP000218554">
    <property type="component" value="Chromosome"/>
</dbReference>
<name>A0AAD1BWT9_METFU</name>
<evidence type="ECO:0000313" key="2">
    <source>
        <dbReference type="EMBL" id="BAU72560.1"/>
    </source>
</evidence>
<sequence length="37" mass="4085">MQFAGQSVDSHGFVLSMNGGRRDDGTRYEKPAGMKPR</sequence>
<proteinExistence type="predicted"/>
<evidence type="ECO:0000256" key="1">
    <source>
        <dbReference type="SAM" id="MobiDB-lite"/>
    </source>
</evidence>
<feature type="compositionally biased region" description="Basic and acidic residues" evidence="1">
    <location>
        <begin position="20"/>
        <end position="37"/>
    </location>
</feature>
<dbReference type="KEGG" id="pfuw:KF707C_8720"/>
<keyword evidence="3" id="KW-1185">Reference proteome</keyword>
<feature type="region of interest" description="Disordered" evidence="1">
    <location>
        <begin position="1"/>
        <end position="37"/>
    </location>
</feature>
<protein>
    <submittedName>
        <fullName evidence="2">Uncharacterized protein</fullName>
    </submittedName>
</protein>